<evidence type="ECO:0000256" key="1">
    <source>
        <dbReference type="SAM" id="Phobius"/>
    </source>
</evidence>
<sequence>MSRHSRPNKPLRVVLAVVSVLAIIVLIAASLVYRPSWLRADSPSVDRSSIGRSVSPRQLQTYCPSRMTIADTGSYGDSEYQASNGDIASSARYSAFGSVFHSSVASLGSDSMSSSLTLDKKSVDSSEDVFVASGNVDDGAQLQDTRLLTASDGTGAASSVMSWATDGDLKGVSAASCVAPTLKQTFLVPGTKTGMTQQLVVANPSAKAASVNVKVWGADKSGSLALSTGSTMTVGAGEESVLNLAAAASGQEALYVTVSGVDTPVAAIVRSVAMDGLVSKGSDYIVPNNVSSKVLALDGLSYGDNMTLYLYAAHRTDVTVSWVDAKGVDPVNQQTLEADRASSIELGDVPKNATGVIISASKPISAAAKVVQDGTDGQSDFALANASVPAKISAIAVPDRSTAQIGLLNISKEECTATMTSYDADGSLVDKRQITLGPSASMSVDVDDINDGDVAAIRLKDSSASMVWNLRIGQQDVSDAKLAGLSVIGAADLKEAREQVWANQDMTVVR</sequence>
<dbReference type="AlphaFoldDB" id="A0A087D2A6"/>
<dbReference type="RefSeq" id="WP_026645804.1">
    <property type="nucleotide sequence ID" value="NZ_JGZL01000007.1"/>
</dbReference>
<keyword evidence="3" id="KW-1185">Reference proteome</keyword>
<keyword evidence="1" id="KW-1133">Transmembrane helix</keyword>
<dbReference type="Pfam" id="PF18986">
    <property type="entry name" value="DUF5719"/>
    <property type="match status" value="1"/>
</dbReference>
<keyword evidence="1" id="KW-0812">Transmembrane</keyword>
<reference evidence="2 3" key="1">
    <citation type="submission" date="2014-03" db="EMBL/GenBank/DDBJ databases">
        <title>Genomics of Bifidobacteria.</title>
        <authorList>
            <person name="Ventura M."/>
            <person name="Milani C."/>
            <person name="Lugli G.A."/>
        </authorList>
    </citation>
    <scope>NUCLEOTIDE SEQUENCE [LARGE SCALE GENOMIC DNA]</scope>
    <source>
        <strain evidence="2 3">LMG 21811</strain>
    </source>
</reference>
<accession>A0A087D2A6</accession>
<protein>
    <recommendedName>
        <fullName evidence="4">Organic solvents resistance ABC transporter permease</fullName>
    </recommendedName>
</protein>
<dbReference type="EMBL" id="JGZL01000007">
    <property type="protein sequence ID" value="KFI89656.1"/>
    <property type="molecule type" value="Genomic_DNA"/>
</dbReference>
<organism evidence="2 3">
    <name type="scientific">Bifidobacterium ruminantium</name>
    <dbReference type="NCBI Taxonomy" id="78346"/>
    <lineage>
        <taxon>Bacteria</taxon>
        <taxon>Bacillati</taxon>
        <taxon>Actinomycetota</taxon>
        <taxon>Actinomycetes</taxon>
        <taxon>Bifidobacteriales</taxon>
        <taxon>Bifidobacteriaceae</taxon>
        <taxon>Bifidobacterium</taxon>
    </lineage>
</organism>
<dbReference type="InterPro" id="IPR043777">
    <property type="entry name" value="DUF5719"/>
</dbReference>
<dbReference type="STRING" id="78346.BRUM_0866"/>
<dbReference type="Proteomes" id="UP000029078">
    <property type="component" value="Unassembled WGS sequence"/>
</dbReference>
<evidence type="ECO:0000313" key="2">
    <source>
        <dbReference type="EMBL" id="KFI89656.1"/>
    </source>
</evidence>
<evidence type="ECO:0008006" key="4">
    <source>
        <dbReference type="Google" id="ProtNLM"/>
    </source>
</evidence>
<feature type="transmembrane region" description="Helical" evidence="1">
    <location>
        <begin position="12"/>
        <end position="33"/>
    </location>
</feature>
<proteinExistence type="predicted"/>
<keyword evidence="1" id="KW-0472">Membrane</keyword>
<gene>
    <name evidence="2" type="ORF">BRUM_0866</name>
</gene>
<dbReference type="eggNOG" id="ENOG5032YJZ">
    <property type="taxonomic scope" value="Bacteria"/>
</dbReference>
<name>A0A087D2A6_BIFRU</name>
<evidence type="ECO:0000313" key="3">
    <source>
        <dbReference type="Proteomes" id="UP000029078"/>
    </source>
</evidence>
<comment type="caution">
    <text evidence="2">The sequence shown here is derived from an EMBL/GenBank/DDBJ whole genome shotgun (WGS) entry which is preliminary data.</text>
</comment>